<dbReference type="PANTHER" id="PTHR45828:SF33">
    <property type="entry name" value="DOMON DOMAIN-CONTAINING PROTEIN"/>
    <property type="match status" value="1"/>
</dbReference>
<keyword evidence="4" id="KW-0044">Antibiotic</keyword>
<organism evidence="7">
    <name type="scientific">Daphnia magna</name>
    <dbReference type="NCBI Taxonomy" id="35525"/>
    <lineage>
        <taxon>Eukaryota</taxon>
        <taxon>Metazoa</taxon>
        <taxon>Ecdysozoa</taxon>
        <taxon>Arthropoda</taxon>
        <taxon>Crustacea</taxon>
        <taxon>Branchiopoda</taxon>
        <taxon>Diplostraca</taxon>
        <taxon>Cladocera</taxon>
        <taxon>Anomopoda</taxon>
        <taxon>Daphniidae</taxon>
        <taxon>Daphnia</taxon>
    </lineage>
</organism>
<dbReference type="PROSITE" id="PS51019">
    <property type="entry name" value="REELIN"/>
    <property type="match status" value="1"/>
</dbReference>
<comment type="similarity">
    <text evidence="1">Belongs to the insect defense protein family.</text>
</comment>
<dbReference type="OrthoDB" id="6418377at2759"/>
<keyword evidence="2" id="KW-0929">Antimicrobial</keyword>
<dbReference type="EMBL" id="GDIQ01054036">
    <property type="protein sequence ID" value="JAN40701.1"/>
    <property type="molecule type" value="Transcribed_RNA"/>
</dbReference>
<evidence type="ECO:0000256" key="3">
    <source>
        <dbReference type="ARBA" id="ARBA00022859"/>
    </source>
</evidence>
<dbReference type="InterPro" id="IPR042307">
    <property type="entry name" value="Reeler_sf"/>
</dbReference>
<evidence type="ECO:0000256" key="6">
    <source>
        <dbReference type="SAM" id="SignalP"/>
    </source>
</evidence>
<dbReference type="AlphaFoldDB" id="A0A0N8BZF1"/>
<evidence type="ECO:0000256" key="4">
    <source>
        <dbReference type="ARBA" id="ARBA00023022"/>
    </source>
</evidence>
<evidence type="ECO:0000256" key="1">
    <source>
        <dbReference type="ARBA" id="ARBA00008501"/>
    </source>
</evidence>
<name>A0A0N8BZF1_9CRUS</name>
<dbReference type="CDD" id="cd08544">
    <property type="entry name" value="Reeler"/>
    <property type="match status" value="1"/>
</dbReference>
<dbReference type="GO" id="GO:0016020">
    <property type="term" value="C:membrane"/>
    <property type="evidence" value="ECO:0007669"/>
    <property type="project" value="TreeGrafter"/>
</dbReference>
<feature type="chain" id="PRO_5007419861" evidence="6">
    <location>
        <begin position="23"/>
        <end position="213"/>
    </location>
</feature>
<dbReference type="FunFam" id="2.60.40.4060:FF:000003">
    <property type="entry name" value="Ferric chelate reductase 1"/>
    <property type="match status" value="1"/>
</dbReference>
<dbReference type="GO" id="GO:0002376">
    <property type="term" value="P:immune system process"/>
    <property type="evidence" value="ECO:0007669"/>
    <property type="project" value="UniProtKB-KW"/>
</dbReference>
<dbReference type="PANTHER" id="PTHR45828">
    <property type="entry name" value="CYTOCHROME B561/FERRIC REDUCTASE TRANSMEMBRANE"/>
    <property type="match status" value="1"/>
</dbReference>
<accession>A0A0N8BZF1</accession>
<dbReference type="InterPro" id="IPR002861">
    <property type="entry name" value="Reeler_dom"/>
</dbReference>
<reference evidence="7" key="1">
    <citation type="submission" date="2015-10" db="EMBL/GenBank/DDBJ databases">
        <title>EvidentialGene: Evidence-directed Construction of Complete mRNA Transcriptomes without Genomes.</title>
        <authorList>
            <person name="Gilbert D.G."/>
        </authorList>
    </citation>
    <scope>NUCLEOTIDE SEQUENCE</scope>
</reference>
<dbReference type="GO" id="GO:0042742">
    <property type="term" value="P:defense response to bacterium"/>
    <property type="evidence" value="ECO:0007669"/>
    <property type="project" value="UniProtKB-KW"/>
</dbReference>
<evidence type="ECO:0000313" key="7">
    <source>
        <dbReference type="EMBL" id="JAN40701.1"/>
    </source>
</evidence>
<dbReference type="Gene3D" id="2.60.40.4060">
    <property type="entry name" value="Reeler domain"/>
    <property type="match status" value="1"/>
</dbReference>
<keyword evidence="6" id="KW-0732">Signal</keyword>
<sequence>MSPFVKLVMLVLVANASKYADAYSQGAPEEACLTMEPQHGPSPQTTPAPFSVTPQQSSIEKGGTVKVTIEAKSPRGSFQGFMFVAVNPNDSPSPQPLGHFMNSPHPARSIDCRPGQSNALTHRDAKRKDKLEFTWVAPPDFEGEIEFRCTFLRDFTTFWVQVPSSTRVQVGQPASNEKSGSEKISSSLIPLVTVFDYFVWRIWFWTPNANVNP</sequence>
<protein>
    <submittedName>
        <fullName evidence="7">Defense protein Hdd11</fullName>
    </submittedName>
</protein>
<feature type="compositionally biased region" description="Polar residues" evidence="5">
    <location>
        <begin position="41"/>
        <end position="59"/>
    </location>
</feature>
<dbReference type="InterPro" id="IPR051237">
    <property type="entry name" value="Ferric-chelate_Red/DefProt"/>
</dbReference>
<feature type="region of interest" description="Disordered" evidence="5">
    <location>
        <begin position="33"/>
        <end position="61"/>
    </location>
</feature>
<evidence type="ECO:0000256" key="2">
    <source>
        <dbReference type="ARBA" id="ARBA00022529"/>
    </source>
</evidence>
<proteinExistence type="inferred from homology"/>
<feature type="signal peptide" evidence="6">
    <location>
        <begin position="1"/>
        <end position="22"/>
    </location>
</feature>
<dbReference type="Pfam" id="PF02014">
    <property type="entry name" value="Reeler"/>
    <property type="match status" value="1"/>
</dbReference>
<keyword evidence="3" id="KW-0391">Immunity</keyword>
<evidence type="ECO:0000256" key="5">
    <source>
        <dbReference type="SAM" id="MobiDB-lite"/>
    </source>
</evidence>
<dbReference type="GO" id="GO:0042832">
    <property type="term" value="P:defense response to protozoan"/>
    <property type="evidence" value="ECO:0007669"/>
    <property type="project" value="UniProtKB-ARBA"/>
</dbReference>